<comment type="caution">
    <text evidence="8">The sequence shown here is derived from an EMBL/GenBank/DDBJ whole genome shotgun (WGS) entry which is preliminary data.</text>
</comment>
<dbReference type="GO" id="GO:0022857">
    <property type="term" value="F:transmembrane transporter activity"/>
    <property type="evidence" value="ECO:0007669"/>
    <property type="project" value="InterPro"/>
</dbReference>
<reference evidence="8" key="1">
    <citation type="submission" date="2020-04" db="EMBL/GenBank/DDBJ databases">
        <title>Genome Assembly and Annotation of Botryosphaeria dothidea sdau 11-99, a Latent Pathogen of Apple Fruit Ring Rot in China.</title>
        <authorList>
            <person name="Yu C."/>
            <person name="Diao Y."/>
            <person name="Lu Q."/>
            <person name="Zhao J."/>
            <person name="Cui S."/>
            <person name="Peng C."/>
            <person name="He B."/>
            <person name="Liu H."/>
        </authorList>
    </citation>
    <scope>NUCLEOTIDE SEQUENCE [LARGE SCALE GENOMIC DNA]</scope>
    <source>
        <strain evidence="8">Sdau11-99</strain>
    </source>
</reference>
<sequence length="568" mass="62782">MAPSRPDTNAATGSVTMWPPGTVLLEDFSSSSLSNEIILQPRPSEDPNDPLNWTKWRKYLNFAIICIYSAMVSEFTSSATPTWGPMQRELGFTDAQLNNSYAIGCAFLGIGAVLLIPFALKFGRRPLYLFSTVVQFLVAIWSAKQTTYADLMLINVVQCAFGALAEVMVQMTVTDVFFVHQRGRLNSIYIWIWSIAAPLGSILAGRIALSSGWRWVWWGNVIFIGAFILVVAFLYEETKFCPTSTTTGTDSTPTQEPHPTTAALDKKTSDEVKKYGLSRVDTKASGAASERGQPTHLYTVKINPDITKKTYWQKLSLVSRASSDQDLASFLRHMYQPFILLATIPAVAYTALVYGILVALNDVMSTTTATYMKEPPYNFNSAQIGLMSLPRIIGVTIGCVIGGPLSDWLVIFLSRRNKGVYEPEVRLWCFCLFVPLVPAGTILAGFGLNDGLAWPLVALGIVLYNVGVAPINSVALTYLTDSYENVIGDALVGVTVVRNTFSTAFIFALTPWIEKIGITYVFVTILLLAIVILGFFGVLLRWGKAFRVHCAPIYQYYAARQYKERGHE</sequence>
<feature type="transmembrane region" description="Helical" evidence="6">
    <location>
        <begin position="425"/>
        <end position="446"/>
    </location>
</feature>
<proteinExistence type="predicted"/>
<feature type="compositionally biased region" description="Low complexity" evidence="5">
    <location>
        <begin position="244"/>
        <end position="254"/>
    </location>
</feature>
<organism evidence="8 9">
    <name type="scientific">Botryosphaeria dothidea</name>
    <dbReference type="NCBI Taxonomy" id="55169"/>
    <lineage>
        <taxon>Eukaryota</taxon>
        <taxon>Fungi</taxon>
        <taxon>Dikarya</taxon>
        <taxon>Ascomycota</taxon>
        <taxon>Pezizomycotina</taxon>
        <taxon>Dothideomycetes</taxon>
        <taxon>Dothideomycetes incertae sedis</taxon>
        <taxon>Botryosphaeriales</taxon>
        <taxon>Botryosphaeriaceae</taxon>
        <taxon>Botryosphaeria</taxon>
    </lineage>
</organism>
<evidence type="ECO:0000256" key="1">
    <source>
        <dbReference type="ARBA" id="ARBA00004141"/>
    </source>
</evidence>
<dbReference type="Proteomes" id="UP000572817">
    <property type="component" value="Unassembled WGS sequence"/>
</dbReference>
<feature type="transmembrane region" description="Helical" evidence="6">
    <location>
        <begin position="491"/>
        <end position="513"/>
    </location>
</feature>
<evidence type="ECO:0000256" key="6">
    <source>
        <dbReference type="SAM" id="Phobius"/>
    </source>
</evidence>
<dbReference type="InterPro" id="IPR011701">
    <property type="entry name" value="MFS"/>
</dbReference>
<comment type="subcellular location">
    <subcellularLocation>
        <location evidence="1">Membrane</location>
        <topology evidence="1">Multi-pass membrane protein</topology>
    </subcellularLocation>
</comment>
<keyword evidence="3 6" id="KW-1133">Transmembrane helix</keyword>
<evidence type="ECO:0000313" key="8">
    <source>
        <dbReference type="EMBL" id="KAF4304423.1"/>
    </source>
</evidence>
<evidence type="ECO:0000256" key="2">
    <source>
        <dbReference type="ARBA" id="ARBA00022692"/>
    </source>
</evidence>
<feature type="domain" description="Major facilitator superfamily (MFS) profile" evidence="7">
    <location>
        <begin position="59"/>
        <end position="541"/>
    </location>
</feature>
<evidence type="ECO:0000256" key="3">
    <source>
        <dbReference type="ARBA" id="ARBA00022989"/>
    </source>
</evidence>
<keyword evidence="9" id="KW-1185">Reference proteome</keyword>
<dbReference type="InterPro" id="IPR036259">
    <property type="entry name" value="MFS_trans_sf"/>
</dbReference>
<feature type="transmembrane region" description="Helical" evidence="6">
    <location>
        <begin position="127"/>
        <end position="143"/>
    </location>
</feature>
<evidence type="ECO:0000259" key="7">
    <source>
        <dbReference type="PROSITE" id="PS50850"/>
    </source>
</evidence>
<dbReference type="OrthoDB" id="5215911at2759"/>
<feature type="transmembrane region" description="Helical" evidence="6">
    <location>
        <begin position="59"/>
        <end position="80"/>
    </location>
</feature>
<feature type="transmembrane region" description="Helical" evidence="6">
    <location>
        <begin position="215"/>
        <end position="235"/>
    </location>
</feature>
<dbReference type="AlphaFoldDB" id="A0A8H4N275"/>
<accession>A0A8H4N275</accession>
<evidence type="ECO:0000313" key="9">
    <source>
        <dbReference type="Proteomes" id="UP000572817"/>
    </source>
</evidence>
<dbReference type="Gene3D" id="1.20.1250.20">
    <property type="entry name" value="MFS general substrate transporter like domains"/>
    <property type="match status" value="1"/>
</dbReference>
<feature type="region of interest" description="Disordered" evidence="5">
    <location>
        <begin position="244"/>
        <end position="263"/>
    </location>
</feature>
<feature type="transmembrane region" description="Helical" evidence="6">
    <location>
        <begin position="338"/>
        <end position="360"/>
    </location>
</feature>
<evidence type="ECO:0000256" key="4">
    <source>
        <dbReference type="ARBA" id="ARBA00023136"/>
    </source>
</evidence>
<dbReference type="GO" id="GO:0005886">
    <property type="term" value="C:plasma membrane"/>
    <property type="evidence" value="ECO:0007669"/>
    <property type="project" value="TreeGrafter"/>
</dbReference>
<feature type="transmembrane region" description="Helical" evidence="6">
    <location>
        <begin position="392"/>
        <end position="413"/>
    </location>
</feature>
<feature type="transmembrane region" description="Helical" evidence="6">
    <location>
        <begin position="452"/>
        <end position="479"/>
    </location>
</feature>
<dbReference type="Pfam" id="PF07690">
    <property type="entry name" value="MFS_1"/>
    <property type="match status" value="1"/>
</dbReference>
<feature type="transmembrane region" description="Helical" evidence="6">
    <location>
        <begin position="190"/>
        <end position="209"/>
    </location>
</feature>
<feature type="transmembrane region" description="Helical" evidence="6">
    <location>
        <begin position="155"/>
        <end position="178"/>
    </location>
</feature>
<gene>
    <name evidence="8" type="ORF">GTA08_BOTSDO07552</name>
</gene>
<keyword evidence="2 6" id="KW-0812">Transmembrane</keyword>
<evidence type="ECO:0000256" key="5">
    <source>
        <dbReference type="SAM" id="MobiDB-lite"/>
    </source>
</evidence>
<dbReference type="PANTHER" id="PTHR23502:SF50">
    <property type="entry name" value="TRANSPORTER, PUTATIVE (AFU_ORTHOLOGUE AFUA_5G00430)-RELATED"/>
    <property type="match status" value="1"/>
</dbReference>
<dbReference type="InterPro" id="IPR020846">
    <property type="entry name" value="MFS_dom"/>
</dbReference>
<name>A0A8H4N275_9PEZI</name>
<feature type="transmembrane region" description="Helical" evidence="6">
    <location>
        <begin position="519"/>
        <end position="540"/>
    </location>
</feature>
<protein>
    <recommendedName>
        <fullName evidence="7">Major facilitator superfamily (MFS) profile domain-containing protein</fullName>
    </recommendedName>
</protein>
<dbReference type="EMBL" id="WWBZ02000051">
    <property type="protein sequence ID" value="KAF4304423.1"/>
    <property type="molecule type" value="Genomic_DNA"/>
</dbReference>
<dbReference type="PANTHER" id="PTHR23502">
    <property type="entry name" value="MAJOR FACILITATOR SUPERFAMILY"/>
    <property type="match status" value="1"/>
</dbReference>
<feature type="transmembrane region" description="Helical" evidence="6">
    <location>
        <begin position="100"/>
        <end position="120"/>
    </location>
</feature>
<keyword evidence="4 6" id="KW-0472">Membrane</keyword>
<dbReference type="PROSITE" id="PS50850">
    <property type="entry name" value="MFS"/>
    <property type="match status" value="1"/>
</dbReference>
<dbReference type="SUPFAM" id="SSF103473">
    <property type="entry name" value="MFS general substrate transporter"/>
    <property type="match status" value="1"/>
</dbReference>